<feature type="compositionally biased region" description="Basic and acidic residues" evidence="1">
    <location>
        <begin position="34"/>
        <end position="46"/>
    </location>
</feature>
<dbReference type="OrthoDB" id="2140489at2759"/>
<feature type="region of interest" description="Disordered" evidence="1">
    <location>
        <begin position="21"/>
        <end position="46"/>
    </location>
</feature>
<evidence type="ECO:0000313" key="3">
    <source>
        <dbReference type="Proteomes" id="UP000007148"/>
    </source>
</evidence>
<keyword evidence="3" id="KW-1185">Reference proteome</keyword>
<dbReference type="AlphaFoldDB" id="G4T8B7"/>
<reference evidence="2 3" key="1">
    <citation type="journal article" date="2011" name="PLoS Pathog.">
        <title>Endophytic Life Strategies Decoded by Genome and Transcriptome Analyses of the Mutualistic Root Symbiont Piriformospora indica.</title>
        <authorList>
            <person name="Zuccaro A."/>
            <person name="Lahrmann U."/>
            <person name="Guldener U."/>
            <person name="Langen G."/>
            <person name="Pfiffi S."/>
            <person name="Biedenkopf D."/>
            <person name="Wong P."/>
            <person name="Samans B."/>
            <person name="Grimm C."/>
            <person name="Basiewicz M."/>
            <person name="Murat C."/>
            <person name="Martin F."/>
            <person name="Kogel K.H."/>
        </authorList>
    </citation>
    <scope>NUCLEOTIDE SEQUENCE [LARGE SCALE GENOMIC DNA]</scope>
    <source>
        <strain evidence="2 3">DSM 11827</strain>
    </source>
</reference>
<dbReference type="PANTHER" id="PTHR36986">
    <property type="entry name" value="UPF0643 PROTEIN PB2B2.08"/>
    <property type="match status" value="1"/>
</dbReference>
<protein>
    <submittedName>
        <fullName evidence="2">Uncharacterized protein</fullName>
    </submittedName>
</protein>
<dbReference type="eggNOG" id="ENOG502S1BV">
    <property type="taxonomic scope" value="Eukaryota"/>
</dbReference>
<comment type="caution">
    <text evidence="2">The sequence shown here is derived from an EMBL/GenBank/DDBJ whole genome shotgun (WGS) entry which is preliminary data.</text>
</comment>
<dbReference type="EMBL" id="CAFZ01000016">
    <property type="protein sequence ID" value="CCA67560.1"/>
    <property type="molecule type" value="Genomic_DNA"/>
</dbReference>
<organism evidence="2 3">
    <name type="scientific">Serendipita indica (strain DSM 11827)</name>
    <name type="common">Root endophyte fungus</name>
    <name type="synonym">Piriformospora indica</name>
    <dbReference type="NCBI Taxonomy" id="1109443"/>
    <lineage>
        <taxon>Eukaryota</taxon>
        <taxon>Fungi</taxon>
        <taxon>Dikarya</taxon>
        <taxon>Basidiomycota</taxon>
        <taxon>Agaricomycotina</taxon>
        <taxon>Agaricomycetes</taxon>
        <taxon>Sebacinales</taxon>
        <taxon>Serendipitaceae</taxon>
        <taxon>Serendipita</taxon>
    </lineage>
</organism>
<dbReference type="Proteomes" id="UP000007148">
    <property type="component" value="Unassembled WGS sequence"/>
</dbReference>
<sequence length="273" mass="30627">MVDVQTAPHFLHEKFVLESPSISSRIANENTPTRIEESTSDEASKSIDELTAKEKLAHEPPSFDESHGEAQVLYLPPLLSSLPHSHQNELPVAGQEGVEPGKNAPLRTETHLPSIDPVSLSLHRALHKFKPLDTQYASRPYGEAFNWSTLELPIDEEREWYCVAFRSKRKPGSESAPLYEQDRLAHEEAVHRGGLIMYWYGVPDPKTGLNLATCVWQSRKFALAANSGPQHILAMRLAAASFAEYRLERYVLKKERGQTGLTVYPYNGGEVGW</sequence>
<proteinExistence type="predicted"/>
<gene>
    <name evidence="2" type="ORF">PIIN_01389</name>
</gene>
<feature type="compositionally biased region" description="Polar residues" evidence="1">
    <location>
        <begin position="21"/>
        <end position="33"/>
    </location>
</feature>
<accession>G4T8B7</accession>
<dbReference type="PANTHER" id="PTHR36986:SF1">
    <property type="entry name" value="UPF0643 PROTEIN PB2B2.08"/>
    <property type="match status" value="1"/>
</dbReference>
<evidence type="ECO:0000256" key="1">
    <source>
        <dbReference type="SAM" id="MobiDB-lite"/>
    </source>
</evidence>
<dbReference type="InParanoid" id="G4T8B7"/>
<name>G4T8B7_SERID</name>
<dbReference type="HOGENOM" id="CLU_068116_1_1_1"/>
<evidence type="ECO:0000313" key="2">
    <source>
        <dbReference type="EMBL" id="CCA67560.1"/>
    </source>
</evidence>
<dbReference type="OMA" id="MATCIWQ"/>